<dbReference type="Pfam" id="PF00528">
    <property type="entry name" value="BPD_transp_1"/>
    <property type="match status" value="1"/>
</dbReference>
<keyword evidence="3" id="KW-1003">Cell membrane</keyword>
<accession>A0A1H3FU41</accession>
<dbReference type="OrthoDB" id="44105at2157"/>
<keyword evidence="5 7" id="KW-1133">Transmembrane helix</keyword>
<evidence type="ECO:0000313" key="10">
    <source>
        <dbReference type="Proteomes" id="UP000199170"/>
    </source>
</evidence>
<evidence type="ECO:0000256" key="5">
    <source>
        <dbReference type="ARBA" id="ARBA00022989"/>
    </source>
</evidence>
<dbReference type="GO" id="GO:0055085">
    <property type="term" value="P:transmembrane transport"/>
    <property type="evidence" value="ECO:0007669"/>
    <property type="project" value="InterPro"/>
</dbReference>
<dbReference type="InterPro" id="IPR035906">
    <property type="entry name" value="MetI-like_sf"/>
</dbReference>
<dbReference type="PANTHER" id="PTHR43163">
    <property type="entry name" value="DIPEPTIDE TRANSPORT SYSTEM PERMEASE PROTEIN DPPB-RELATED"/>
    <property type="match status" value="1"/>
</dbReference>
<feature type="transmembrane region" description="Helical" evidence="7">
    <location>
        <begin position="12"/>
        <end position="32"/>
    </location>
</feature>
<evidence type="ECO:0000256" key="2">
    <source>
        <dbReference type="ARBA" id="ARBA00022448"/>
    </source>
</evidence>
<proteinExistence type="inferred from homology"/>
<comment type="subcellular location">
    <subcellularLocation>
        <location evidence="1 7">Cell membrane</location>
        <topology evidence="1 7">Multi-pass membrane protein</topology>
    </subcellularLocation>
</comment>
<dbReference type="EMBL" id="FNPB01000004">
    <property type="protein sequence ID" value="SDX94450.1"/>
    <property type="molecule type" value="Genomic_DNA"/>
</dbReference>
<dbReference type="GO" id="GO:0005886">
    <property type="term" value="C:plasma membrane"/>
    <property type="evidence" value="ECO:0007669"/>
    <property type="project" value="UniProtKB-SubCell"/>
</dbReference>
<reference evidence="10" key="1">
    <citation type="submission" date="2016-10" db="EMBL/GenBank/DDBJ databases">
        <authorList>
            <person name="Varghese N."/>
            <person name="Submissions S."/>
        </authorList>
    </citation>
    <scope>NUCLEOTIDE SEQUENCE [LARGE SCALE GENOMIC DNA]</scope>
    <source>
        <strain evidence="10">CGMCC 1.10118</strain>
    </source>
</reference>
<evidence type="ECO:0000256" key="1">
    <source>
        <dbReference type="ARBA" id="ARBA00004651"/>
    </source>
</evidence>
<dbReference type="SUPFAM" id="SSF161098">
    <property type="entry name" value="MetI-like"/>
    <property type="match status" value="1"/>
</dbReference>
<dbReference type="RefSeq" id="WP_089766744.1">
    <property type="nucleotide sequence ID" value="NZ_FNPB01000004.1"/>
</dbReference>
<evidence type="ECO:0000256" key="3">
    <source>
        <dbReference type="ARBA" id="ARBA00022475"/>
    </source>
</evidence>
<comment type="similarity">
    <text evidence="7">Belongs to the binding-protein-dependent transport system permease family.</text>
</comment>
<dbReference type="CDD" id="cd06261">
    <property type="entry name" value="TM_PBP2"/>
    <property type="match status" value="1"/>
</dbReference>
<keyword evidence="4 7" id="KW-0812">Transmembrane</keyword>
<dbReference type="AlphaFoldDB" id="A0A1H3FU41"/>
<name>A0A1H3FU41_9EURY</name>
<dbReference type="InterPro" id="IPR045621">
    <property type="entry name" value="BPD_transp_1_N"/>
</dbReference>
<dbReference type="Proteomes" id="UP000199170">
    <property type="component" value="Unassembled WGS sequence"/>
</dbReference>
<dbReference type="PROSITE" id="PS50928">
    <property type="entry name" value="ABC_TM1"/>
    <property type="match status" value="1"/>
</dbReference>
<dbReference type="STRING" id="660517.SAMN04487946_104176"/>
<evidence type="ECO:0000256" key="7">
    <source>
        <dbReference type="RuleBase" id="RU363032"/>
    </source>
</evidence>
<evidence type="ECO:0000256" key="6">
    <source>
        <dbReference type="ARBA" id="ARBA00023136"/>
    </source>
</evidence>
<dbReference type="InterPro" id="IPR000515">
    <property type="entry name" value="MetI-like"/>
</dbReference>
<feature type="transmembrane region" description="Helical" evidence="7">
    <location>
        <begin position="189"/>
        <end position="206"/>
    </location>
</feature>
<dbReference type="Pfam" id="PF19300">
    <property type="entry name" value="BPD_transp_1_N"/>
    <property type="match status" value="1"/>
</dbReference>
<keyword evidence="10" id="KW-1185">Reference proteome</keyword>
<keyword evidence="2 7" id="KW-0813">Transport</keyword>
<feature type="transmembrane region" description="Helical" evidence="7">
    <location>
        <begin position="292"/>
        <end position="311"/>
    </location>
</feature>
<feature type="transmembrane region" description="Helical" evidence="7">
    <location>
        <begin position="248"/>
        <end position="272"/>
    </location>
</feature>
<evidence type="ECO:0000256" key="4">
    <source>
        <dbReference type="ARBA" id="ARBA00022692"/>
    </source>
</evidence>
<organism evidence="9 10">
    <name type="scientific">Halobellus clavatus</name>
    <dbReference type="NCBI Taxonomy" id="660517"/>
    <lineage>
        <taxon>Archaea</taxon>
        <taxon>Methanobacteriati</taxon>
        <taxon>Methanobacteriota</taxon>
        <taxon>Stenosarchaea group</taxon>
        <taxon>Halobacteria</taxon>
        <taxon>Halobacteriales</taxon>
        <taxon>Haloferacaceae</taxon>
        <taxon>Halobellus</taxon>
    </lineage>
</organism>
<feature type="domain" description="ABC transmembrane type-1" evidence="8">
    <location>
        <begin position="97"/>
        <end position="311"/>
    </location>
</feature>
<dbReference type="PANTHER" id="PTHR43163:SF6">
    <property type="entry name" value="DIPEPTIDE TRANSPORT SYSTEM PERMEASE PROTEIN DPPB-RELATED"/>
    <property type="match status" value="1"/>
</dbReference>
<dbReference type="Gene3D" id="1.10.3720.10">
    <property type="entry name" value="MetI-like"/>
    <property type="match status" value="1"/>
</dbReference>
<sequence>MSQLYYYARRMVVSILLVFAIATFLFFSFRLMPGDYATLLLQQGASPEQVEAVREAWGLDEPIYIQYLTWMGNMLTGNAGMSRQFSKPVIDVVAPALRNSMILALPGVLTAFVIGSLYGALLGTNPGSTLEKYGIIPPNIIGTTPDFFIGILLIAIFSSALGWFPSGSIASIEVVTNNPGWQIYLTESFWYHYTLPFVTVVIKYMYYPTLVMRGSVVEVRNQEFAVYQRLLGLGRWTRFRHVMEHASLPVITVLPAVTATSISGLVLIEIVFNWPGIGQLLLTSVFARDTPVIQFMFLIIAIWIVAGNFLVDIFYTIIDPRITIEGE</sequence>
<evidence type="ECO:0000259" key="8">
    <source>
        <dbReference type="PROSITE" id="PS50928"/>
    </source>
</evidence>
<evidence type="ECO:0000313" key="9">
    <source>
        <dbReference type="EMBL" id="SDX94450.1"/>
    </source>
</evidence>
<keyword evidence="6 7" id="KW-0472">Membrane</keyword>
<gene>
    <name evidence="9" type="ORF">SAMN04487946_104176</name>
</gene>
<feature type="transmembrane region" description="Helical" evidence="7">
    <location>
        <begin position="144"/>
        <end position="164"/>
    </location>
</feature>
<protein>
    <submittedName>
        <fullName evidence="9">Peptide/nickel transport system permease protein</fullName>
    </submittedName>
</protein>
<feature type="transmembrane region" description="Helical" evidence="7">
    <location>
        <begin position="101"/>
        <end position="123"/>
    </location>
</feature>